<comment type="caution">
    <text evidence="2">The sequence shown here is derived from an EMBL/GenBank/DDBJ whole genome shotgun (WGS) entry which is preliminary data.</text>
</comment>
<keyword evidence="3" id="KW-1185">Reference proteome</keyword>
<reference evidence="2 3" key="1">
    <citation type="submission" date="2016-03" db="EMBL/GenBank/DDBJ databases">
        <title>Genome sequencing of Devosia sp. S37.</title>
        <authorList>
            <person name="Mohd Nor M."/>
        </authorList>
    </citation>
    <scope>NUCLEOTIDE SEQUENCE [LARGE SCALE GENOMIC DNA]</scope>
    <source>
        <strain evidence="2 3">S37</strain>
    </source>
</reference>
<dbReference type="SUPFAM" id="SSF52540">
    <property type="entry name" value="P-loop containing nucleoside triphosphate hydrolases"/>
    <property type="match status" value="1"/>
</dbReference>
<dbReference type="STRING" id="1770058.A3840_14720"/>
<evidence type="ECO:0000313" key="3">
    <source>
        <dbReference type="Proteomes" id="UP000078389"/>
    </source>
</evidence>
<organism evidence="2 3">
    <name type="scientific">Devosia elaeis</name>
    <dbReference type="NCBI Taxonomy" id="1770058"/>
    <lineage>
        <taxon>Bacteria</taxon>
        <taxon>Pseudomonadati</taxon>
        <taxon>Pseudomonadota</taxon>
        <taxon>Alphaproteobacteria</taxon>
        <taxon>Hyphomicrobiales</taxon>
        <taxon>Devosiaceae</taxon>
        <taxon>Devosia</taxon>
    </lineage>
</organism>
<dbReference type="EMBL" id="LVVY01000111">
    <property type="protein sequence ID" value="OAM75427.1"/>
    <property type="molecule type" value="Genomic_DNA"/>
</dbReference>
<evidence type="ECO:0000313" key="2">
    <source>
        <dbReference type="EMBL" id="OAM75427.1"/>
    </source>
</evidence>
<dbReference type="InterPro" id="IPR049945">
    <property type="entry name" value="AAA_22"/>
</dbReference>
<proteinExistence type="predicted"/>
<protein>
    <recommendedName>
        <fullName evidence="1">ORC1/DEAH AAA+ ATPase domain-containing protein</fullName>
    </recommendedName>
</protein>
<sequence>MTKTKKQQREVTEDDVFVAFDQMRINHPRIPGAHAKLDTVRRAGVRTPNSPKRYVELFAPSHSGKSMAITTYIEQKVVDEAIERGLFPADMPRSEIAAKQRIVLHVTLSPNASVRSLATDILRAFGDKNADVGTGPILLRRVYSYLNGTYEDPATGKEIGRQAELLILDEIQHLADSKAKSPEGKAIKSQKIESTVVTDTLKTMTIRGLVPMVFVGIPEARIHLSIDSQLTNRELSKIDFSPLRWSDEGDQVIFLEYCQEAAMKLTEFDLFPEETDLLDEEIPERLWAASGGCIGLVSRILEEAALHAVRRGASCVEYEDLELAVDTRAMPNNYVNYNPFREGVRQVEVVHDQ</sequence>
<name>A0A178HS00_9HYPH</name>
<dbReference type="InterPro" id="IPR027417">
    <property type="entry name" value="P-loop_NTPase"/>
</dbReference>
<accession>A0A178HS00</accession>
<dbReference type="Pfam" id="PF13401">
    <property type="entry name" value="AAA_22"/>
    <property type="match status" value="1"/>
</dbReference>
<dbReference type="Proteomes" id="UP000078389">
    <property type="component" value="Unassembled WGS sequence"/>
</dbReference>
<dbReference type="GO" id="GO:0016887">
    <property type="term" value="F:ATP hydrolysis activity"/>
    <property type="evidence" value="ECO:0007669"/>
    <property type="project" value="InterPro"/>
</dbReference>
<feature type="domain" description="ORC1/DEAH AAA+ ATPase" evidence="1">
    <location>
        <begin position="54"/>
        <end position="221"/>
    </location>
</feature>
<gene>
    <name evidence="2" type="ORF">A3840_14720</name>
</gene>
<dbReference type="AlphaFoldDB" id="A0A178HS00"/>
<evidence type="ECO:0000259" key="1">
    <source>
        <dbReference type="Pfam" id="PF13401"/>
    </source>
</evidence>
<dbReference type="OrthoDB" id="7349128at2"/>